<evidence type="ECO:0000259" key="13">
    <source>
        <dbReference type="PROSITE" id="PS50025"/>
    </source>
</evidence>
<dbReference type="SMART" id="SM00180">
    <property type="entry name" value="EGF_Lam"/>
    <property type="match status" value="2"/>
</dbReference>
<evidence type="ECO:0000256" key="4">
    <source>
        <dbReference type="ARBA" id="ARBA00022729"/>
    </source>
</evidence>
<keyword evidence="9" id="KW-0325">Glycoprotein</keyword>
<evidence type="ECO:0000256" key="5">
    <source>
        <dbReference type="ARBA" id="ARBA00022737"/>
    </source>
</evidence>
<dbReference type="InterPro" id="IPR001791">
    <property type="entry name" value="Laminin_G"/>
</dbReference>
<comment type="subcellular location">
    <subcellularLocation>
        <location evidence="1">Secreted</location>
        <location evidence="1">Extracellular space</location>
        <location evidence="1">Extracellular matrix</location>
        <location evidence="1">Basement membrane</location>
    </subcellularLocation>
</comment>
<feature type="domain" description="Laminin G" evidence="13">
    <location>
        <begin position="1092"/>
        <end position="1254"/>
    </location>
</feature>
<evidence type="ECO:0000256" key="2">
    <source>
        <dbReference type="ARBA" id="ARBA00022525"/>
    </source>
</evidence>
<dbReference type="SMART" id="SM00282">
    <property type="entry name" value="LamG"/>
    <property type="match status" value="2"/>
</dbReference>
<dbReference type="PROSITE" id="PS50027">
    <property type="entry name" value="EGF_LAM_2"/>
    <property type="match status" value="2"/>
</dbReference>
<dbReference type="CDD" id="cd00055">
    <property type="entry name" value="EGF_Lam"/>
    <property type="match status" value="2"/>
</dbReference>
<dbReference type="Gene3D" id="2.10.25.10">
    <property type="entry name" value="Laminin"/>
    <property type="match status" value="2"/>
</dbReference>
<feature type="compositionally biased region" description="Basic and acidic residues" evidence="12">
    <location>
        <begin position="383"/>
        <end position="394"/>
    </location>
</feature>
<evidence type="ECO:0000256" key="6">
    <source>
        <dbReference type="ARBA" id="ARBA00022869"/>
    </source>
</evidence>
<evidence type="ECO:0000256" key="3">
    <source>
        <dbReference type="ARBA" id="ARBA00022530"/>
    </source>
</evidence>
<evidence type="ECO:0000256" key="11">
    <source>
        <dbReference type="PROSITE-ProRule" id="PRU00460"/>
    </source>
</evidence>
<evidence type="ECO:0000256" key="8">
    <source>
        <dbReference type="ARBA" id="ARBA00023157"/>
    </source>
</evidence>
<feature type="domain" description="Laminin G" evidence="13">
    <location>
        <begin position="1255"/>
        <end position="1417"/>
    </location>
</feature>
<dbReference type="Gene3D" id="2.60.120.200">
    <property type="match status" value="3"/>
</dbReference>
<feature type="domain" description="Laminin EGF-like" evidence="14">
    <location>
        <begin position="164"/>
        <end position="209"/>
    </location>
</feature>
<evidence type="ECO:0000256" key="12">
    <source>
        <dbReference type="SAM" id="MobiDB-lite"/>
    </source>
</evidence>
<dbReference type="SUPFAM" id="SSF57196">
    <property type="entry name" value="EGF/Laminin"/>
    <property type="match status" value="2"/>
</dbReference>
<proteinExistence type="predicted"/>
<dbReference type="Pfam" id="PF00053">
    <property type="entry name" value="EGF_laminin"/>
    <property type="match status" value="1"/>
</dbReference>
<evidence type="ECO:0000313" key="16">
    <source>
        <dbReference type="Proteomes" id="UP000830375"/>
    </source>
</evidence>
<feature type="domain" description="Laminin EGF-like" evidence="14">
    <location>
        <begin position="210"/>
        <end position="265"/>
    </location>
</feature>
<reference evidence="15 16" key="1">
    <citation type="submission" date="2022-01" db="EMBL/GenBank/DDBJ databases">
        <title>A high-quality chromosome-level genome assembly of rohu carp, Labeo rohita.</title>
        <authorList>
            <person name="Arick M.A. II"/>
            <person name="Hsu C.-Y."/>
            <person name="Magbanua Z."/>
            <person name="Pechanova O."/>
            <person name="Grover C."/>
            <person name="Miller E."/>
            <person name="Thrash A."/>
            <person name="Ezzel L."/>
            <person name="Alam S."/>
            <person name="Benzie J."/>
            <person name="Hamilton M."/>
            <person name="Karsi A."/>
            <person name="Lawrence M.L."/>
            <person name="Peterson D.G."/>
        </authorList>
    </citation>
    <scope>NUCLEOTIDE SEQUENCE [LARGE SCALE GENOMIC DNA]</scope>
    <source>
        <strain evidence="16">BAU-BD-2019</strain>
        <tissue evidence="15">Blood</tissue>
    </source>
</reference>
<keyword evidence="10 11" id="KW-0424">Laminin EGF-like domain</keyword>
<keyword evidence="4" id="KW-0732">Signal</keyword>
<dbReference type="CDD" id="cd00110">
    <property type="entry name" value="LamG"/>
    <property type="match status" value="2"/>
</dbReference>
<feature type="disulfide bond" evidence="11">
    <location>
        <begin position="236"/>
        <end position="245"/>
    </location>
</feature>
<evidence type="ECO:0000256" key="9">
    <source>
        <dbReference type="ARBA" id="ARBA00023180"/>
    </source>
</evidence>
<keyword evidence="8 11" id="KW-1015">Disulfide bond</keyword>
<dbReference type="EMBL" id="JACTAM010000002">
    <property type="protein sequence ID" value="KAI2667161.1"/>
    <property type="molecule type" value="Genomic_DNA"/>
</dbReference>
<dbReference type="Pfam" id="PF06008">
    <property type="entry name" value="Laminin_I"/>
    <property type="match status" value="1"/>
</dbReference>
<gene>
    <name evidence="15" type="ORF">H4Q32_003571</name>
</gene>
<name>A0ABQ8MWD1_LABRO</name>
<sequence>MGRAVKSVTGGHVFLRTGRVVTSLDWVWKLRKQTHECSSGAFLSLFKKSSPERETSYFTRIEQSGMSGSVVRRSAALRALAFGALIVLVSGGPRPEHRSEQHQREQAEWTQRLQYPAGNDAQRVQFPDFHDTQRVQFPSIDDPQRCPAGHYLDRSGPTARCVRCSCNGFSNECEENTGRCLNCRDNTAGDHCERCKEGYYLNAAQRCSVCPCPLSNNANNFAFGCTETDGRLLCLCKDGYTGERCERCAPGYYGDPLVYGGYCRPCNCPGNLCDSKTGVCRNSLELQDTNTEEQCEECDDNCAQTLLADLEKLDIELRRIKDEVDFNSLRPSSKEHLRKLEETITATTNLVNTYNFTIDNQVPKVNQLERDVINLSEDMDNLKEQARKQSEDSQKALANAESSHQRAKDLDTETQNLLRKIQELLKQLMDSNSSGSALPNSDLAKLLEQSQNMVMEMQKRSFTTPKEAAKKEQAEANKFLENVKKIINQCDENEAASKRVDGLLSNYAAKMKELEDLLKQAENMVKKADNQNDINAEGLKDILKRVKDLEHERDLVQSQIVLAVDQLKETEDMLKMLDDSKTEYEQLAAQLNGAKTKLKDKVRTISQAAAKEKIVKQAEEHAENMQKLAKQLQDAVQNVSGRSGVQTALSGIEAYKNITDAVNAAEEAAKKAKEAADKALNDVSEGDLINRAKNLKNDSNNLLKDAKNAVKDLKGATKDLNNQKERLQTAEEKKKALEKELLAIQEGLKGIQRDDIGDIIGAAKEAAAAANRSTSDTVEQLNNIKAEVSKISISPSVSNMDSVLNNVEMTVKNLSGSIPSLLDKIEEINSQISAGNNVSDNINQIKELIEQAREAANRIVVPMKFTGKGHVELRPPQDIDDLRAYTTLSLSLQRPEKPLGRGDESRRRRRQTYEDNLFVMYLGKKDVSVIVLCVSCASGDYIGMALRNNILHVIYKLNGKEYDMQASSITESSSDVAFFDKIDLYRIYQDAQVIQTKQYTSINPKPPQLIQNPGQLTHNLLDLSPEKVVFYVGGYPDDFRPPASLNYGKYKGCIEFSTFNDKFISLYNFKNAVNINLETPCKRQIPLTISESDYYEGTGYAKVLLEKFPNFLQISQKMETRTKDALLLYFGDENDDFFYSVSLENGYVVLRGQNKDNILEPVRSQDVASLSPETDVKVWIIAGREFKVRVGNTEVKRTDVIPQAFKYYYIGGLPKNLRERYNITSPALKGCVKIGTAAGSTPSIEEKVGVGRGCTNELLMVRKAEFSLGSSLEKLHEDFSLDVVSLSLGFKSTKPDGILLQNSKNNKNIELSMENGYVLLKFQGSVWKSTKQYQDGEWHYLTVSGQDQDIELRIDEEDVGQQETGSSSGLYSSSVTLGKDTFKGCISNLYLKRSDSLYRAEDLSGYSATGNVLLNTCSATRNIDKE</sequence>
<dbReference type="PANTHER" id="PTHR10574">
    <property type="entry name" value="NETRIN/LAMININ-RELATED"/>
    <property type="match status" value="1"/>
</dbReference>
<dbReference type="Pfam" id="PF06009">
    <property type="entry name" value="Laminin_II"/>
    <property type="match status" value="1"/>
</dbReference>
<keyword evidence="6" id="KW-0084">Basement membrane</keyword>
<feature type="disulfide bond" evidence="11">
    <location>
        <begin position="183"/>
        <end position="192"/>
    </location>
</feature>
<keyword evidence="5" id="KW-0677">Repeat</keyword>
<dbReference type="InterPro" id="IPR056863">
    <property type="entry name" value="LMN_ATRN_NET-like_EGF"/>
</dbReference>
<keyword evidence="3" id="KW-0272">Extracellular matrix</keyword>
<dbReference type="InterPro" id="IPR013320">
    <property type="entry name" value="ConA-like_dom_sf"/>
</dbReference>
<dbReference type="PANTHER" id="PTHR10574:SF419">
    <property type="entry name" value="LAMININ SUBUNIT ALPHA-3-RELATED"/>
    <property type="match status" value="1"/>
</dbReference>
<accession>A0ABQ8MWD1</accession>
<organism evidence="15 16">
    <name type="scientific">Labeo rohita</name>
    <name type="common">Indian major carp</name>
    <name type="synonym">Cyprinus rohita</name>
    <dbReference type="NCBI Taxonomy" id="84645"/>
    <lineage>
        <taxon>Eukaryota</taxon>
        <taxon>Metazoa</taxon>
        <taxon>Chordata</taxon>
        <taxon>Craniata</taxon>
        <taxon>Vertebrata</taxon>
        <taxon>Euteleostomi</taxon>
        <taxon>Actinopterygii</taxon>
        <taxon>Neopterygii</taxon>
        <taxon>Teleostei</taxon>
        <taxon>Ostariophysi</taxon>
        <taxon>Cypriniformes</taxon>
        <taxon>Cyprinidae</taxon>
        <taxon>Labeoninae</taxon>
        <taxon>Labeonini</taxon>
        <taxon>Labeo</taxon>
    </lineage>
</organism>
<protein>
    <submittedName>
        <fullName evidence="15">Laminin subunit alpha-3</fullName>
    </submittedName>
</protein>
<comment type="caution">
    <text evidence="15">The sequence shown here is derived from an EMBL/GenBank/DDBJ whole genome shotgun (WGS) entry which is preliminary data.</text>
</comment>
<dbReference type="PROSITE" id="PS50025">
    <property type="entry name" value="LAM_G_DOMAIN"/>
    <property type="match status" value="2"/>
</dbReference>
<keyword evidence="16" id="KW-1185">Reference proteome</keyword>
<dbReference type="Pfam" id="PF24973">
    <property type="entry name" value="EGF_LMN_ATRN"/>
    <property type="match status" value="1"/>
</dbReference>
<dbReference type="InterPro" id="IPR010307">
    <property type="entry name" value="Laminin_dom_II"/>
</dbReference>
<dbReference type="InterPro" id="IPR050440">
    <property type="entry name" value="Laminin/Netrin_ECM"/>
</dbReference>
<keyword evidence="7" id="KW-0130">Cell adhesion</keyword>
<feature type="region of interest" description="Disordered" evidence="12">
    <location>
        <begin position="383"/>
        <end position="411"/>
    </location>
</feature>
<evidence type="ECO:0000256" key="1">
    <source>
        <dbReference type="ARBA" id="ARBA00004302"/>
    </source>
</evidence>
<dbReference type="InterPro" id="IPR002049">
    <property type="entry name" value="LE_dom"/>
</dbReference>
<dbReference type="Pfam" id="PF00054">
    <property type="entry name" value="Laminin_G_1"/>
    <property type="match status" value="1"/>
</dbReference>
<dbReference type="InterPro" id="IPR009254">
    <property type="entry name" value="Laminin_aI"/>
</dbReference>
<evidence type="ECO:0000259" key="14">
    <source>
        <dbReference type="PROSITE" id="PS50027"/>
    </source>
</evidence>
<dbReference type="SUPFAM" id="SSF49899">
    <property type="entry name" value="Concanavalin A-like lectins/glucanases"/>
    <property type="match status" value="3"/>
</dbReference>
<keyword evidence="2" id="KW-0964">Secreted</keyword>
<comment type="caution">
    <text evidence="11">Lacks conserved residue(s) required for the propagation of feature annotation.</text>
</comment>
<evidence type="ECO:0000313" key="15">
    <source>
        <dbReference type="EMBL" id="KAI2667161.1"/>
    </source>
</evidence>
<dbReference type="PROSITE" id="PS01248">
    <property type="entry name" value="EGF_LAM_1"/>
    <property type="match status" value="1"/>
</dbReference>
<dbReference type="Pfam" id="PF02210">
    <property type="entry name" value="Laminin_G_2"/>
    <property type="match status" value="1"/>
</dbReference>
<evidence type="ECO:0000256" key="10">
    <source>
        <dbReference type="ARBA" id="ARBA00023292"/>
    </source>
</evidence>
<dbReference type="Proteomes" id="UP000830375">
    <property type="component" value="Unassembled WGS sequence"/>
</dbReference>
<evidence type="ECO:0000256" key="7">
    <source>
        <dbReference type="ARBA" id="ARBA00022889"/>
    </source>
</evidence>